<dbReference type="OrthoDB" id="9795776at2"/>
<gene>
    <name evidence="5" type="ORF">BO225_06815</name>
</gene>
<keyword evidence="2" id="KW-0680">Restriction system</keyword>
<dbReference type="SUPFAM" id="SSF116734">
    <property type="entry name" value="DNA methylase specificity domain"/>
    <property type="match status" value="1"/>
</dbReference>
<dbReference type="GO" id="GO:0003677">
    <property type="term" value="F:DNA binding"/>
    <property type="evidence" value="ECO:0007669"/>
    <property type="project" value="UniProtKB-KW"/>
</dbReference>
<dbReference type="RefSeq" id="WP_076341522.1">
    <property type="nucleotide sequence ID" value="NZ_CAPSHI010000001.1"/>
</dbReference>
<evidence type="ECO:0000313" key="5">
    <source>
        <dbReference type="EMBL" id="OLU46185.1"/>
    </source>
</evidence>
<keyword evidence="3" id="KW-0238">DNA-binding</keyword>
<comment type="similarity">
    <text evidence="1">Belongs to the type-I restriction system S methylase family.</text>
</comment>
<sequence>MYFFCSPFVFVWEQRRLGEAFINLQNNTLSRAELSSGEGKVKNVHYGDLLVIFSEVLNVKKEELPTIKDESIISKYKESFLKNGDIVMADTAEDETVGKCTEIEGLTEEIVISGLHTIPYRPQSKFAPRYLGYYLNSAYYHDQLLPLTQGIKVSSISKTSLKSTYISYPKSLVEQGKIGNFFNYLDHLITLHQRKSL</sequence>
<organism evidence="5 6">
    <name type="scientific">Dubosiella newyorkensis</name>
    <dbReference type="NCBI Taxonomy" id="1862672"/>
    <lineage>
        <taxon>Bacteria</taxon>
        <taxon>Bacillati</taxon>
        <taxon>Bacillota</taxon>
        <taxon>Erysipelotrichia</taxon>
        <taxon>Erysipelotrichales</taxon>
        <taxon>Erysipelotrichaceae</taxon>
        <taxon>Dubosiella</taxon>
    </lineage>
</organism>
<comment type="caution">
    <text evidence="5">The sequence shown here is derived from an EMBL/GenBank/DDBJ whole genome shotgun (WGS) entry which is preliminary data.</text>
</comment>
<evidence type="ECO:0000256" key="3">
    <source>
        <dbReference type="ARBA" id="ARBA00023125"/>
    </source>
</evidence>
<dbReference type="AlphaFoldDB" id="A0A1U7NM28"/>
<dbReference type="PANTHER" id="PTHR30408:SF12">
    <property type="entry name" value="TYPE I RESTRICTION ENZYME MJAVIII SPECIFICITY SUBUNIT"/>
    <property type="match status" value="1"/>
</dbReference>
<dbReference type="Proteomes" id="UP000186705">
    <property type="component" value="Unassembled WGS sequence"/>
</dbReference>
<dbReference type="Pfam" id="PF01420">
    <property type="entry name" value="Methylase_S"/>
    <property type="match status" value="1"/>
</dbReference>
<accession>A0A1U7NM28</accession>
<evidence type="ECO:0000259" key="4">
    <source>
        <dbReference type="Pfam" id="PF01420"/>
    </source>
</evidence>
<dbReference type="InterPro" id="IPR000055">
    <property type="entry name" value="Restrct_endonuc_typeI_TRD"/>
</dbReference>
<reference evidence="5 6" key="1">
    <citation type="submission" date="2016-11" db="EMBL/GenBank/DDBJ databases">
        <title>Description of two novel members of the family Erysipelotrichaceae: Ileibacterium lipovorans gen. nov., sp. nov. and Dubosiella newyorkensis, gen. nov., sp. nov.</title>
        <authorList>
            <person name="Cox L.M."/>
            <person name="Sohn J."/>
            <person name="Tyrrell K.L."/>
            <person name="Citron D.M."/>
            <person name="Lawson P.A."/>
            <person name="Patel N.B."/>
            <person name="Iizumi T."/>
            <person name="Perez-Perez G.I."/>
            <person name="Goldstein E.J."/>
            <person name="Blaser M.J."/>
        </authorList>
    </citation>
    <scope>NUCLEOTIDE SEQUENCE [LARGE SCALE GENOMIC DNA]</scope>
    <source>
        <strain evidence="5 6">NYU-BL-A4</strain>
    </source>
</reference>
<dbReference type="GeneID" id="78275654"/>
<dbReference type="GO" id="GO:0009307">
    <property type="term" value="P:DNA restriction-modification system"/>
    <property type="evidence" value="ECO:0007669"/>
    <property type="project" value="UniProtKB-KW"/>
</dbReference>
<keyword evidence="6" id="KW-1185">Reference proteome</keyword>
<dbReference type="PANTHER" id="PTHR30408">
    <property type="entry name" value="TYPE-1 RESTRICTION ENZYME ECOKI SPECIFICITY PROTEIN"/>
    <property type="match status" value="1"/>
</dbReference>
<dbReference type="InterPro" id="IPR044946">
    <property type="entry name" value="Restrct_endonuc_typeI_TRD_sf"/>
</dbReference>
<name>A0A1U7NM28_9FIRM</name>
<dbReference type="STRING" id="1862672.BO225_06815"/>
<dbReference type="InterPro" id="IPR052021">
    <property type="entry name" value="Type-I_RS_S_subunit"/>
</dbReference>
<evidence type="ECO:0000256" key="2">
    <source>
        <dbReference type="ARBA" id="ARBA00022747"/>
    </source>
</evidence>
<evidence type="ECO:0000313" key="6">
    <source>
        <dbReference type="Proteomes" id="UP000186705"/>
    </source>
</evidence>
<dbReference type="Gene3D" id="3.90.220.20">
    <property type="entry name" value="DNA methylase specificity domains"/>
    <property type="match status" value="1"/>
</dbReference>
<dbReference type="EMBL" id="MPKA01000067">
    <property type="protein sequence ID" value="OLU46185.1"/>
    <property type="molecule type" value="Genomic_DNA"/>
</dbReference>
<protein>
    <recommendedName>
        <fullName evidence="4">Type I restriction modification DNA specificity domain-containing protein</fullName>
    </recommendedName>
</protein>
<feature type="domain" description="Type I restriction modification DNA specificity" evidence="4">
    <location>
        <begin position="12"/>
        <end position="195"/>
    </location>
</feature>
<proteinExistence type="inferred from homology"/>
<evidence type="ECO:0000256" key="1">
    <source>
        <dbReference type="ARBA" id="ARBA00010923"/>
    </source>
</evidence>